<keyword evidence="10 16" id="KW-0249">Electron transport</keyword>
<dbReference type="Gene3D" id="1.20.810.10">
    <property type="entry name" value="Cytochrome Bc1 Complex, Chain C"/>
    <property type="match status" value="1"/>
</dbReference>
<dbReference type="InterPro" id="IPR016174">
    <property type="entry name" value="Di-haem_cyt_TM"/>
</dbReference>
<dbReference type="AlphaFoldDB" id="A0A9E8AG34"/>
<dbReference type="PANTHER" id="PTHR19271">
    <property type="entry name" value="CYTOCHROME B"/>
    <property type="match status" value="1"/>
</dbReference>
<dbReference type="InterPro" id="IPR036150">
    <property type="entry name" value="Cyt_b/b6_C_sf"/>
</dbReference>
<evidence type="ECO:0000256" key="4">
    <source>
        <dbReference type="ARBA" id="ARBA00022448"/>
    </source>
</evidence>
<gene>
    <name evidence="19" type="primary">cob</name>
</gene>
<dbReference type="SUPFAM" id="SSF81342">
    <property type="entry name" value="Transmembrane di-heme cytochromes"/>
    <property type="match status" value="1"/>
</dbReference>
<dbReference type="PROSITE" id="PS51003">
    <property type="entry name" value="CYTB_CTER"/>
    <property type="match status" value="1"/>
</dbReference>
<dbReference type="Pfam" id="PF00033">
    <property type="entry name" value="Cytochrome_B"/>
    <property type="match status" value="1"/>
</dbReference>
<evidence type="ECO:0000256" key="8">
    <source>
        <dbReference type="ARBA" id="ARBA00022723"/>
    </source>
</evidence>
<dbReference type="GO" id="GO:0008121">
    <property type="term" value="F:quinol-cytochrome-c reductase activity"/>
    <property type="evidence" value="ECO:0007669"/>
    <property type="project" value="TreeGrafter"/>
</dbReference>
<dbReference type="PANTHER" id="PTHR19271:SF16">
    <property type="entry name" value="CYTOCHROME B"/>
    <property type="match status" value="1"/>
</dbReference>
<dbReference type="InterPro" id="IPR005798">
    <property type="entry name" value="Cyt_b/b6_C"/>
</dbReference>
<feature type="domain" description="Cytochrome b/b6 N-terminal region profile" evidence="17">
    <location>
        <begin position="10"/>
        <end position="222"/>
    </location>
</feature>
<dbReference type="GO" id="GO:0016491">
    <property type="term" value="F:oxidoreductase activity"/>
    <property type="evidence" value="ECO:0007669"/>
    <property type="project" value="UniProtKB-UniRule"/>
</dbReference>
<dbReference type="GO" id="GO:0005743">
    <property type="term" value="C:mitochondrial inner membrane"/>
    <property type="evidence" value="ECO:0007669"/>
    <property type="project" value="UniProtKB-SubCell"/>
</dbReference>
<dbReference type="CDD" id="cd00284">
    <property type="entry name" value="Cytochrome_b_N"/>
    <property type="match status" value="1"/>
</dbReference>
<keyword evidence="14 16" id="KW-0496">Mitochondrion</keyword>
<evidence type="ECO:0000313" key="19">
    <source>
        <dbReference type="EMBL" id="UZA66418.1"/>
    </source>
</evidence>
<keyword evidence="4 16" id="KW-0813">Transport</keyword>
<evidence type="ECO:0000256" key="16">
    <source>
        <dbReference type="RuleBase" id="RU362117"/>
    </source>
</evidence>
<dbReference type="InterPro" id="IPR048259">
    <property type="entry name" value="Cytochrome_b_N_euk/bac"/>
</dbReference>
<feature type="transmembrane region" description="Helical" evidence="16">
    <location>
        <begin position="89"/>
        <end position="110"/>
    </location>
</feature>
<proteinExistence type="inferred from homology"/>
<keyword evidence="8 16" id="KW-0479">Metal-binding</keyword>
<evidence type="ECO:0000256" key="14">
    <source>
        <dbReference type="ARBA" id="ARBA00023128"/>
    </source>
</evidence>
<evidence type="ECO:0000256" key="12">
    <source>
        <dbReference type="ARBA" id="ARBA00023004"/>
    </source>
</evidence>
<keyword evidence="7 16" id="KW-0812">Transmembrane</keyword>
<evidence type="ECO:0000256" key="13">
    <source>
        <dbReference type="ARBA" id="ARBA00023075"/>
    </source>
</evidence>
<keyword evidence="6 16" id="KW-0679">Respiratory chain</keyword>
<evidence type="ECO:0000256" key="5">
    <source>
        <dbReference type="ARBA" id="ARBA00022617"/>
    </source>
</evidence>
<feature type="transmembrane region" description="Helical" evidence="16">
    <location>
        <begin position="125"/>
        <end position="146"/>
    </location>
</feature>
<reference evidence="19" key="1">
    <citation type="journal article" date="2022" name="Zookeys">
        <title>The complete mitogenome of the potentially invasive flatworm Australopacifica atrata (Platyhelminthes, Geoplanidae) displays unusual features common to other Rhynchodeminae.</title>
        <authorList>
            <person name="Gastineau R."/>
            <person name="Winsor L."/>
            <person name="Justine J.-L."/>
        </authorList>
    </citation>
    <scope>NUCLEOTIDE SEQUENCE</scope>
</reference>
<comment type="similarity">
    <text evidence="16">Belongs to the cytochrome b family.</text>
</comment>
<comment type="cofactor">
    <cofactor evidence="16">
        <name>heme b</name>
        <dbReference type="ChEBI" id="CHEBI:60344"/>
    </cofactor>
    <text evidence="16">Binds 2 heme groups non-covalently.</text>
</comment>
<feature type="domain" description="Cytochrome b/b6 C-terminal region profile" evidence="18">
    <location>
        <begin position="223"/>
        <end position="376"/>
    </location>
</feature>
<evidence type="ECO:0000256" key="1">
    <source>
        <dbReference type="ARBA" id="ARBA00002566"/>
    </source>
</evidence>
<keyword evidence="5 16" id="KW-0349">Heme</keyword>
<keyword evidence="9" id="KW-0999">Mitochondrion inner membrane</keyword>
<name>A0A9E8AG34_9PLAT</name>
<sequence length="376" mass="43770">MNNILFLFGLSNISNFRLENNIGRLYGGLIVDLPSPKNINLFWNYGSLLGIFLFIQILTGLFLSFSFVSSVDLAFFSVDSIMRDVFSGSFFRLLHSNGATFFFIFLYVHMFRGIYYSTYIIFQKVWLVGCVIFVLCMAIAFFGYVLPWGNMSFWGATVITNLFSAIPYVGDSIVIWLWGGFSVSFPTLVRFFSFHFICPFILLFLVIIHIFFLHETGSNNPLGLNSNNNKISFHPYFSLNDLFVLSIYIFLFFLASFGFPYLFMDVENFFEANSLVTPLHIQPEWYFLPAYAVLRAVPNKLGGVISLAMFIIIYFLLPFYGSKNCSSLNYFYQFLFFFWVINFFLLMYLGACSVEYPYLLMSRVCFFIYFFILLFF</sequence>
<evidence type="ECO:0000256" key="10">
    <source>
        <dbReference type="ARBA" id="ARBA00022982"/>
    </source>
</evidence>
<geneLocation type="mitochondrion" evidence="19"/>
<feature type="transmembrane region" description="Helical" evidence="16">
    <location>
        <begin position="242"/>
        <end position="263"/>
    </location>
</feature>
<evidence type="ECO:0000256" key="6">
    <source>
        <dbReference type="ARBA" id="ARBA00022660"/>
    </source>
</evidence>
<organism evidence="19">
    <name type="scientific">Parakontikia atrata</name>
    <dbReference type="NCBI Taxonomy" id="2903269"/>
    <lineage>
        <taxon>Eukaryota</taxon>
        <taxon>Metazoa</taxon>
        <taxon>Spiralia</taxon>
        <taxon>Lophotrochozoa</taxon>
        <taxon>Platyhelminthes</taxon>
        <taxon>Rhabditophora</taxon>
        <taxon>Seriata</taxon>
        <taxon>Tricladida</taxon>
        <taxon>Continenticola</taxon>
        <taxon>Geoplanoidea</taxon>
        <taxon>Geoplanidae</taxon>
        <taxon>Caenoplaninae</taxon>
        <taxon>Parakontikia</taxon>
    </lineage>
</organism>
<feature type="transmembrane region" description="Helical" evidence="16">
    <location>
        <begin position="191"/>
        <end position="213"/>
    </location>
</feature>
<feature type="transmembrane region" description="Helical" evidence="16">
    <location>
        <begin position="42"/>
        <end position="68"/>
    </location>
</feature>
<dbReference type="Pfam" id="PF00032">
    <property type="entry name" value="Cytochrom_B_C"/>
    <property type="match status" value="1"/>
</dbReference>
<evidence type="ECO:0000256" key="11">
    <source>
        <dbReference type="ARBA" id="ARBA00022989"/>
    </source>
</evidence>
<keyword evidence="11 16" id="KW-1133">Transmembrane helix</keyword>
<feature type="transmembrane region" description="Helical" evidence="16">
    <location>
        <begin position="331"/>
        <end position="350"/>
    </location>
</feature>
<comment type="subcellular location">
    <subcellularLocation>
        <location evidence="2">Mitochondrion inner membrane</location>
        <topology evidence="2">Multi-pass membrane protein</topology>
    </subcellularLocation>
</comment>
<feature type="transmembrane region" description="Helical" evidence="16">
    <location>
        <begin position="301"/>
        <end position="319"/>
    </location>
</feature>
<protein>
    <recommendedName>
        <fullName evidence="3 16">Cytochrome b</fullName>
    </recommendedName>
</protein>
<accession>A0A9E8AG34</accession>
<evidence type="ECO:0000256" key="9">
    <source>
        <dbReference type="ARBA" id="ARBA00022792"/>
    </source>
</evidence>
<keyword evidence="12 16" id="KW-0408">Iron</keyword>
<evidence type="ECO:0000256" key="7">
    <source>
        <dbReference type="ARBA" id="ARBA00022692"/>
    </source>
</evidence>
<keyword evidence="15 16" id="KW-0472">Membrane</keyword>
<evidence type="ECO:0000256" key="3">
    <source>
        <dbReference type="ARBA" id="ARBA00013531"/>
    </source>
</evidence>
<evidence type="ECO:0000259" key="18">
    <source>
        <dbReference type="PROSITE" id="PS51003"/>
    </source>
</evidence>
<keyword evidence="13" id="KW-0830">Ubiquinone</keyword>
<dbReference type="EMBL" id="OM456243">
    <property type="protein sequence ID" value="UZA66418.1"/>
    <property type="molecule type" value="Genomic_DNA"/>
</dbReference>
<dbReference type="InterPro" id="IPR005797">
    <property type="entry name" value="Cyt_b/b6_N"/>
</dbReference>
<dbReference type="GO" id="GO:0046872">
    <property type="term" value="F:metal ion binding"/>
    <property type="evidence" value="ECO:0007669"/>
    <property type="project" value="UniProtKB-UniRule"/>
</dbReference>
<dbReference type="GO" id="GO:0006122">
    <property type="term" value="P:mitochondrial electron transport, ubiquinol to cytochrome c"/>
    <property type="evidence" value="ECO:0007669"/>
    <property type="project" value="TreeGrafter"/>
</dbReference>
<feature type="transmembrane region" description="Helical" evidence="16">
    <location>
        <begin position="158"/>
        <end position="179"/>
    </location>
</feature>
<dbReference type="InterPro" id="IPR027387">
    <property type="entry name" value="Cytb/b6-like_sf"/>
</dbReference>
<comment type="function">
    <text evidence="1 16">Component of the ubiquinol-cytochrome c reductase complex (complex III or cytochrome b-c1 complex) that is part of the mitochondrial respiratory chain. The b-c1 complex mediates electron transfer from ubiquinol to cytochrome c. Contributes to the generation of a proton gradient across the mitochondrial membrane that is then used for ATP synthesis.</text>
</comment>
<dbReference type="PROSITE" id="PS51002">
    <property type="entry name" value="CYTB_NTER"/>
    <property type="match status" value="1"/>
</dbReference>
<evidence type="ECO:0000259" key="17">
    <source>
        <dbReference type="PROSITE" id="PS51002"/>
    </source>
</evidence>
<dbReference type="SUPFAM" id="SSF81648">
    <property type="entry name" value="a domain/subunit of cytochrome bc1 complex (Ubiquinol-cytochrome c reductase)"/>
    <property type="match status" value="1"/>
</dbReference>
<feature type="transmembrane region" description="Helical" evidence="16">
    <location>
        <begin position="356"/>
        <end position="375"/>
    </location>
</feature>
<evidence type="ECO:0000256" key="15">
    <source>
        <dbReference type="ARBA" id="ARBA00023136"/>
    </source>
</evidence>
<evidence type="ECO:0000256" key="2">
    <source>
        <dbReference type="ARBA" id="ARBA00004448"/>
    </source>
</evidence>